<keyword evidence="1 3" id="KW-0808">Transferase</keyword>
<dbReference type="Proteomes" id="UP000317421">
    <property type="component" value="Unassembled WGS sequence"/>
</dbReference>
<protein>
    <submittedName>
        <fullName evidence="3">Sulfotransferase domain protein</fullName>
    </submittedName>
</protein>
<proteinExistence type="predicted"/>
<feature type="region of interest" description="Disordered" evidence="2">
    <location>
        <begin position="1"/>
        <end position="22"/>
    </location>
</feature>
<dbReference type="RefSeq" id="WP_146444526.1">
    <property type="nucleotide sequence ID" value="NZ_SJPR01000002.1"/>
</dbReference>
<evidence type="ECO:0000256" key="2">
    <source>
        <dbReference type="SAM" id="MobiDB-lite"/>
    </source>
</evidence>
<dbReference type="Pfam" id="PF13469">
    <property type="entry name" value="Sulfotransfer_3"/>
    <property type="match status" value="1"/>
</dbReference>
<feature type="compositionally biased region" description="Polar residues" evidence="2">
    <location>
        <begin position="1"/>
        <end position="10"/>
    </location>
</feature>
<dbReference type="AlphaFoldDB" id="A0A5C6ADV5"/>
<dbReference type="Gene3D" id="3.40.50.300">
    <property type="entry name" value="P-loop containing nucleotide triphosphate hydrolases"/>
    <property type="match status" value="1"/>
</dbReference>
<dbReference type="OrthoDB" id="9777890at2"/>
<keyword evidence="4" id="KW-1185">Reference proteome</keyword>
<evidence type="ECO:0000256" key="1">
    <source>
        <dbReference type="ARBA" id="ARBA00022679"/>
    </source>
</evidence>
<comment type="caution">
    <text evidence="3">The sequence shown here is derived from an EMBL/GenBank/DDBJ whole genome shotgun (WGS) entry which is preliminary data.</text>
</comment>
<reference evidence="3 4" key="1">
    <citation type="submission" date="2019-02" db="EMBL/GenBank/DDBJ databases">
        <title>Deep-cultivation of Planctomycetes and their phenomic and genomic characterization uncovers novel biology.</title>
        <authorList>
            <person name="Wiegand S."/>
            <person name="Jogler M."/>
            <person name="Boedeker C."/>
            <person name="Pinto D."/>
            <person name="Vollmers J."/>
            <person name="Rivas-Marin E."/>
            <person name="Kohn T."/>
            <person name="Peeters S.H."/>
            <person name="Heuer A."/>
            <person name="Rast P."/>
            <person name="Oberbeckmann S."/>
            <person name="Bunk B."/>
            <person name="Jeske O."/>
            <person name="Meyerdierks A."/>
            <person name="Storesund J.E."/>
            <person name="Kallscheuer N."/>
            <person name="Luecker S."/>
            <person name="Lage O.M."/>
            <person name="Pohl T."/>
            <person name="Merkel B.J."/>
            <person name="Hornburger P."/>
            <person name="Mueller R.-W."/>
            <person name="Bruemmer F."/>
            <person name="Labrenz M."/>
            <person name="Spormann A.M."/>
            <person name="Op Den Camp H."/>
            <person name="Overmann J."/>
            <person name="Amann R."/>
            <person name="Jetten M.S.M."/>
            <person name="Mascher T."/>
            <person name="Medema M.H."/>
            <person name="Devos D.P."/>
            <person name="Kaster A.-K."/>
            <person name="Ovreas L."/>
            <person name="Rohde M."/>
            <person name="Galperin M.Y."/>
            <person name="Jogler C."/>
        </authorList>
    </citation>
    <scope>NUCLEOTIDE SEQUENCE [LARGE SCALE GENOMIC DNA]</scope>
    <source>
        <strain evidence="3 4">Pla108</strain>
    </source>
</reference>
<gene>
    <name evidence="3" type="ORF">Pla108_17520</name>
</gene>
<evidence type="ECO:0000313" key="4">
    <source>
        <dbReference type="Proteomes" id="UP000317421"/>
    </source>
</evidence>
<accession>A0A5C6ADV5</accession>
<evidence type="ECO:0000313" key="3">
    <source>
        <dbReference type="EMBL" id="TWT97600.1"/>
    </source>
</evidence>
<dbReference type="PANTHER" id="PTHR12788:SF10">
    <property type="entry name" value="PROTEIN-TYROSINE SULFOTRANSFERASE"/>
    <property type="match status" value="1"/>
</dbReference>
<dbReference type="GO" id="GO:0008476">
    <property type="term" value="F:protein-tyrosine sulfotransferase activity"/>
    <property type="evidence" value="ECO:0007669"/>
    <property type="project" value="InterPro"/>
</dbReference>
<dbReference type="SUPFAM" id="SSF52540">
    <property type="entry name" value="P-loop containing nucleoside triphosphate hydrolases"/>
    <property type="match status" value="1"/>
</dbReference>
<dbReference type="InterPro" id="IPR027417">
    <property type="entry name" value="P-loop_NTPase"/>
</dbReference>
<organism evidence="3 4">
    <name type="scientific">Botrimarina colliarenosi</name>
    <dbReference type="NCBI Taxonomy" id="2528001"/>
    <lineage>
        <taxon>Bacteria</taxon>
        <taxon>Pseudomonadati</taxon>
        <taxon>Planctomycetota</taxon>
        <taxon>Planctomycetia</taxon>
        <taxon>Pirellulales</taxon>
        <taxon>Lacipirellulaceae</taxon>
        <taxon>Botrimarina</taxon>
    </lineage>
</organism>
<dbReference type="InterPro" id="IPR026634">
    <property type="entry name" value="TPST-like"/>
</dbReference>
<sequence length="333" mass="38882">MHATTFANNKRSLHGASDASQSETTPTFIVGSVRSGTTLLRLMLDHHPEIAFHFEFEFAVDCIGPEGHLPSINDYHKYLRQDRVFLLSGGQIDPDLDYTDLVQSFLDQRRERAGKQVVGATVHHGFEKLPYVWPEARYIHLSRDGRDVARSCIAMGWAGNMYCAADRWVEAEKEWRRMAERLPANRKLEVRYEDLIERPEETLTAICRFMGVEFSPLIYQYAEHSTYDLPDPKLLGQWRRKISERELQLAEARMGDMLVERGYPLSGLPLITVGRSEERRLRWEDWRARSRFRRNRYGASLFATDFLARRLGIRPLAEWCKRRTDAIDNRHLR</sequence>
<dbReference type="EMBL" id="SJPR01000002">
    <property type="protein sequence ID" value="TWT97600.1"/>
    <property type="molecule type" value="Genomic_DNA"/>
</dbReference>
<dbReference type="PANTHER" id="PTHR12788">
    <property type="entry name" value="PROTEIN-TYROSINE SULFOTRANSFERASE 2"/>
    <property type="match status" value="1"/>
</dbReference>
<name>A0A5C6ADV5_9BACT</name>